<keyword evidence="7" id="KW-0551">Lipid droplet</keyword>
<comment type="catalytic activity">
    <reaction evidence="29">
        <text>4beta-methylzymosterol-4alpha-carboxylate + NADP(+) = 3-dehydro-4-methylzymosterol + CO2 + NADPH</text>
        <dbReference type="Rhea" id="RHEA:33447"/>
        <dbReference type="ChEBI" id="CHEBI:16526"/>
        <dbReference type="ChEBI" id="CHEBI:50593"/>
        <dbReference type="ChEBI" id="CHEBI:57783"/>
        <dbReference type="ChEBI" id="CHEBI:58349"/>
        <dbReference type="ChEBI" id="CHEBI:64925"/>
        <dbReference type="EC" id="1.1.1.170"/>
    </reaction>
    <physiologicalReaction direction="left-to-right" evidence="29">
        <dbReference type="Rhea" id="RHEA:33448"/>
    </physiologicalReaction>
</comment>
<feature type="region of interest" description="Disordered" evidence="34">
    <location>
        <begin position="455"/>
        <end position="485"/>
    </location>
</feature>
<keyword evidence="12" id="KW-1133">Transmembrane helix</keyword>
<feature type="compositionally biased region" description="Basic and acidic residues" evidence="34">
    <location>
        <begin position="519"/>
        <end position="544"/>
    </location>
</feature>
<evidence type="ECO:0000256" key="8">
    <source>
        <dbReference type="ARBA" id="ARBA00022692"/>
    </source>
</evidence>
<evidence type="ECO:0000256" key="9">
    <source>
        <dbReference type="ARBA" id="ARBA00022778"/>
    </source>
</evidence>
<evidence type="ECO:0000256" key="28">
    <source>
        <dbReference type="ARBA" id="ARBA00052650"/>
    </source>
</evidence>
<evidence type="ECO:0000256" key="32">
    <source>
        <dbReference type="ARBA" id="ARBA00066634"/>
    </source>
</evidence>
<reference evidence="36" key="1">
    <citation type="journal article" date="2010" name="Science">
        <title>The genome of the Western clawed frog Xenopus tropicalis.</title>
        <authorList>
            <person name="Hellsten U."/>
            <person name="Harland R.M."/>
            <person name="Gilchrist M.J."/>
            <person name="Hendrix D."/>
            <person name="Jurka J."/>
            <person name="Kapitonov V."/>
            <person name="Ovcharenko I."/>
            <person name="Putnam N.H."/>
            <person name="Shu S."/>
            <person name="Taher L."/>
            <person name="Blitz I.L."/>
            <person name="Blumberg B."/>
            <person name="Dichmann D.S."/>
            <person name="Dubchak I."/>
            <person name="Amaya E."/>
            <person name="Detter J.C."/>
            <person name="Fletcher R."/>
            <person name="Gerhard D.S."/>
            <person name="Goodstein D."/>
            <person name="Graves T."/>
            <person name="Grigoriev I.V."/>
            <person name="Grimwood J."/>
            <person name="Kawashima T."/>
            <person name="Lindquist E."/>
            <person name="Lucas S.M."/>
            <person name="Mead P.E."/>
            <person name="Mitros T."/>
            <person name="Ogino H."/>
            <person name="Ohta Y."/>
            <person name="Poliakov A.V."/>
            <person name="Pollet N."/>
            <person name="Robert J."/>
            <person name="Salamov A."/>
            <person name="Sater A.K."/>
            <person name="Schmutz J."/>
            <person name="Terry A."/>
            <person name="Vize P.D."/>
            <person name="Warren W.C."/>
            <person name="Wells D."/>
            <person name="Wills A."/>
            <person name="Wilson R.K."/>
            <person name="Zimmerman L.B."/>
            <person name="Zorn A.M."/>
            <person name="Grainger R."/>
            <person name="Grammer T."/>
            <person name="Khokha M.K."/>
            <person name="Richardson P.M."/>
            <person name="Rokhsar D.S."/>
        </authorList>
    </citation>
    <scope>NUCLEOTIDE SEQUENCE [LARGE SCALE GENOMIC DNA]</scope>
    <source>
        <strain evidence="36">Nigerian</strain>
    </source>
</reference>
<proteinExistence type="inferred from homology"/>
<evidence type="ECO:0000256" key="26">
    <source>
        <dbReference type="ARBA" id="ARBA00051762"/>
    </source>
</evidence>
<evidence type="ECO:0000256" key="16">
    <source>
        <dbReference type="ARBA" id="ARBA00023027"/>
    </source>
</evidence>
<evidence type="ECO:0000256" key="30">
    <source>
        <dbReference type="ARBA" id="ARBA00052802"/>
    </source>
</evidence>
<feature type="compositionally biased region" description="Polar residues" evidence="34">
    <location>
        <begin position="501"/>
        <end position="516"/>
    </location>
</feature>
<evidence type="ECO:0000256" key="24">
    <source>
        <dbReference type="ARBA" id="ARBA00051208"/>
    </source>
</evidence>
<evidence type="ECO:0000256" key="31">
    <source>
        <dbReference type="ARBA" id="ARBA00060653"/>
    </source>
</evidence>
<feature type="region of interest" description="Disordered" evidence="34">
    <location>
        <begin position="357"/>
        <end position="394"/>
    </location>
</feature>
<comment type="catalytic activity">
    <reaction evidence="22">
        <text>4alpha-carboxy-5alpha-cholest-8-ene-3beta-ol + NADP(+) = 5alpha-cholest-8-en-3-one + CO2 + NADPH</text>
        <dbReference type="Rhea" id="RHEA:46848"/>
        <dbReference type="ChEBI" id="CHEBI:16526"/>
        <dbReference type="ChEBI" id="CHEBI:57783"/>
        <dbReference type="ChEBI" id="CHEBI:58349"/>
        <dbReference type="ChEBI" id="CHEBI:87055"/>
        <dbReference type="ChEBI" id="CHEBI:87056"/>
    </reaction>
    <physiologicalReaction direction="left-to-right" evidence="22">
        <dbReference type="Rhea" id="RHEA:46849"/>
    </physiologicalReaction>
</comment>
<keyword evidence="19" id="KW-1207">Sterol metabolism</keyword>
<keyword evidence="14" id="KW-0560">Oxidoreductase</keyword>
<feature type="domain" description="3-beta hydroxysteroid dehydrogenase/isomerase" evidence="35">
    <location>
        <begin position="14"/>
        <end position="264"/>
    </location>
</feature>
<comment type="catalytic activity">
    <reaction evidence="27">
        <text>4beta-methylzymosterol-4alpha-carboxylate + NAD(+) = 3-dehydro-4-methylzymosterol + CO2 + NADH</text>
        <dbReference type="Rhea" id="RHEA:47160"/>
        <dbReference type="ChEBI" id="CHEBI:16526"/>
        <dbReference type="ChEBI" id="CHEBI:50593"/>
        <dbReference type="ChEBI" id="CHEBI:57540"/>
        <dbReference type="ChEBI" id="CHEBI:57945"/>
        <dbReference type="ChEBI" id="CHEBI:64925"/>
    </reaction>
    <physiologicalReaction direction="left-to-right" evidence="27">
        <dbReference type="Rhea" id="RHEA:47161"/>
    </physiologicalReaction>
</comment>
<comment type="catalytic activity">
    <reaction evidence="26">
        <text>4alpha-carboxy-4beta-methyl-5alpha-cholest-8-en-3beta-ol + NAD(+) = 4alpha-methyl-5alpha-cholest-8-en-3-one + CO2 + NADH</text>
        <dbReference type="Rhea" id="RHEA:47168"/>
        <dbReference type="ChEBI" id="CHEBI:16526"/>
        <dbReference type="ChEBI" id="CHEBI:57540"/>
        <dbReference type="ChEBI" id="CHEBI:57945"/>
        <dbReference type="ChEBI" id="CHEBI:87047"/>
        <dbReference type="ChEBI" id="CHEBI:87050"/>
    </reaction>
    <physiologicalReaction direction="left-to-right" evidence="26">
        <dbReference type="Rhea" id="RHEA:47169"/>
    </physiologicalReaction>
</comment>
<evidence type="ECO:0000256" key="2">
    <source>
        <dbReference type="ARBA" id="ARBA00004502"/>
    </source>
</evidence>
<evidence type="ECO:0000256" key="13">
    <source>
        <dbReference type="ARBA" id="ARBA00022990"/>
    </source>
</evidence>
<dbReference type="HOGENOM" id="CLU_007383_6_8_1"/>
<keyword evidence="16" id="KW-0520">NAD</keyword>
<dbReference type="FunFam" id="3.40.50.720:FF:000251">
    <property type="entry name" value="Sterol-4-alpha-carboxylate 3-dehydrogenase, decarboxylating"/>
    <property type="match status" value="1"/>
</dbReference>
<evidence type="ECO:0000256" key="22">
    <source>
        <dbReference type="ARBA" id="ARBA00051020"/>
    </source>
</evidence>
<evidence type="ECO:0000256" key="6">
    <source>
        <dbReference type="ARBA" id="ARBA00022548"/>
    </source>
</evidence>
<reference evidence="36" key="2">
    <citation type="submission" date="2011-06" db="UniProtKB">
        <authorList>
            <consortium name="Ensembl"/>
        </authorList>
    </citation>
    <scope>IDENTIFICATION</scope>
</reference>
<evidence type="ECO:0000256" key="12">
    <source>
        <dbReference type="ARBA" id="ARBA00022989"/>
    </source>
</evidence>
<dbReference type="eggNOG" id="KOG1430">
    <property type="taxonomic scope" value="Eukaryota"/>
</dbReference>
<comment type="catalytic activity">
    <reaction evidence="23">
        <text>a 3beta-hydroxysteroid-4alpha-carboxylate + NADP(+) = a 3-oxosteroid + CO2 + NADPH</text>
        <dbReference type="Rhea" id="RHEA:34771"/>
        <dbReference type="ChEBI" id="CHEBI:16526"/>
        <dbReference type="ChEBI" id="CHEBI:47788"/>
        <dbReference type="ChEBI" id="CHEBI:57783"/>
        <dbReference type="ChEBI" id="CHEBI:58349"/>
        <dbReference type="ChEBI" id="CHEBI:136966"/>
        <dbReference type="EC" id="1.1.1.170"/>
    </reaction>
</comment>
<evidence type="ECO:0000256" key="18">
    <source>
        <dbReference type="ARBA" id="ARBA00023136"/>
    </source>
</evidence>
<dbReference type="Bgee" id="ENSXETG00000018441">
    <property type="expression patterns" value="Expressed in testis and 12 other cell types or tissues"/>
</dbReference>
<comment type="catalytic activity">
    <reaction evidence="24">
        <text>a 3beta-hydroxysteroid-4alpha-carboxylate + NAD(+) = a 3-oxosteroid + CO2 + NADH</text>
        <dbReference type="Rhea" id="RHEA:34775"/>
        <dbReference type="ChEBI" id="CHEBI:16526"/>
        <dbReference type="ChEBI" id="CHEBI:47788"/>
        <dbReference type="ChEBI" id="CHEBI:57540"/>
        <dbReference type="ChEBI" id="CHEBI:57945"/>
        <dbReference type="ChEBI" id="CHEBI:136966"/>
        <dbReference type="EC" id="1.1.1.170"/>
    </reaction>
</comment>
<dbReference type="GO" id="GO:0005811">
    <property type="term" value="C:lipid droplet"/>
    <property type="evidence" value="ECO:0007669"/>
    <property type="project" value="UniProtKB-SubCell"/>
</dbReference>
<dbReference type="PANTHER" id="PTHR15468">
    <property type="entry name" value="ZNF185"/>
    <property type="match status" value="1"/>
</dbReference>
<evidence type="ECO:0000256" key="15">
    <source>
        <dbReference type="ARBA" id="ARBA00023011"/>
    </source>
</evidence>
<keyword evidence="9" id="KW-0152">Cholesterol biosynthesis</keyword>
<evidence type="ECO:0000256" key="33">
    <source>
        <dbReference type="ARBA" id="ARBA00074569"/>
    </source>
</evidence>
<evidence type="ECO:0000256" key="3">
    <source>
        <dbReference type="ARBA" id="ARBA00009219"/>
    </source>
</evidence>
<dbReference type="Gene3D" id="3.40.50.720">
    <property type="entry name" value="NAD(P)-binding Rossmann-like Domain"/>
    <property type="match status" value="1"/>
</dbReference>
<dbReference type="Pfam" id="PF01073">
    <property type="entry name" value="3Beta_HSD"/>
    <property type="match status" value="1"/>
</dbReference>
<dbReference type="ExpressionAtlas" id="F6VWB5">
    <property type="expression patterns" value="baseline"/>
</dbReference>
<evidence type="ECO:0000313" key="36">
    <source>
        <dbReference type="Ensembl" id="ENSXETP00000039937"/>
    </source>
</evidence>
<evidence type="ECO:0000256" key="29">
    <source>
        <dbReference type="ARBA" id="ARBA00052679"/>
    </source>
</evidence>
<keyword evidence="5" id="KW-0444">Lipid biosynthesis</keyword>
<dbReference type="EC" id="1.1.1.170" evidence="32"/>
<evidence type="ECO:0000256" key="4">
    <source>
        <dbReference type="ARBA" id="ARBA00011738"/>
    </source>
</evidence>
<keyword evidence="15" id="KW-0756">Sterol biosynthesis</keyword>
<accession>F6VWB5</accession>
<keyword evidence="10" id="KW-0256">Endoplasmic reticulum</keyword>
<feature type="region of interest" description="Disordered" evidence="34">
    <location>
        <begin position="501"/>
        <end position="584"/>
    </location>
</feature>
<evidence type="ECO:0000256" key="7">
    <source>
        <dbReference type="ARBA" id="ARBA00022677"/>
    </source>
</evidence>
<evidence type="ECO:0000256" key="27">
    <source>
        <dbReference type="ARBA" id="ARBA00051958"/>
    </source>
</evidence>
<keyword evidence="20" id="KW-0753">Steroid metabolism</keyword>
<evidence type="ECO:0000256" key="20">
    <source>
        <dbReference type="ARBA" id="ARBA00023221"/>
    </source>
</evidence>
<comment type="similarity">
    <text evidence="3">Belongs to the 3-beta-HSD family.</text>
</comment>
<dbReference type="InterPro" id="IPR002225">
    <property type="entry name" value="3Beta_OHSteriod_DH/Estase"/>
</dbReference>
<dbReference type="InterPro" id="IPR036291">
    <property type="entry name" value="NAD(P)-bd_dom_sf"/>
</dbReference>
<evidence type="ECO:0000256" key="19">
    <source>
        <dbReference type="ARBA" id="ARBA00023166"/>
    </source>
</evidence>
<comment type="catalytic activity">
    <reaction evidence="30">
        <text>4alpha-carboxyzymosterol + NADP(+) = zymosterone + CO2 + NADPH</text>
        <dbReference type="Rhea" id="RHEA:33455"/>
        <dbReference type="ChEBI" id="CHEBI:16526"/>
        <dbReference type="ChEBI" id="CHEBI:52386"/>
        <dbReference type="ChEBI" id="CHEBI:57783"/>
        <dbReference type="ChEBI" id="CHEBI:58349"/>
        <dbReference type="ChEBI" id="CHEBI:143575"/>
    </reaction>
    <physiologicalReaction direction="left-to-right" evidence="30">
        <dbReference type="Rhea" id="RHEA:33456"/>
    </physiologicalReaction>
</comment>
<dbReference type="GO" id="GO:0006695">
    <property type="term" value="P:cholesterol biosynthetic process"/>
    <property type="evidence" value="ECO:0007669"/>
    <property type="project" value="UniProtKB-KW"/>
</dbReference>
<dbReference type="Xenbase" id="XB-GENE-1004923">
    <property type="gene designation" value="nsdhl"/>
</dbReference>
<dbReference type="GO" id="GO:0005789">
    <property type="term" value="C:endoplasmic reticulum membrane"/>
    <property type="evidence" value="ECO:0007669"/>
    <property type="project" value="UniProtKB-SubCell"/>
</dbReference>
<evidence type="ECO:0000256" key="1">
    <source>
        <dbReference type="ARBA" id="ARBA00004389"/>
    </source>
</evidence>
<comment type="catalytic activity">
    <reaction evidence="21">
        <text>4alpha-carboxyzymosterol + NAD(+) = zymosterone + CO2 + NADH</text>
        <dbReference type="Rhea" id="RHEA:47164"/>
        <dbReference type="ChEBI" id="CHEBI:16526"/>
        <dbReference type="ChEBI" id="CHEBI:52386"/>
        <dbReference type="ChEBI" id="CHEBI:57540"/>
        <dbReference type="ChEBI" id="CHEBI:57945"/>
        <dbReference type="ChEBI" id="CHEBI:143575"/>
    </reaction>
    <physiologicalReaction direction="left-to-right" evidence="21">
        <dbReference type="Rhea" id="RHEA:47165"/>
    </physiologicalReaction>
</comment>
<gene>
    <name evidence="36" type="primary">nsdhl</name>
</gene>
<keyword evidence="8" id="KW-0812">Transmembrane</keyword>
<dbReference type="PANTHER" id="PTHR15468:SF2">
    <property type="entry name" value="ZINC FINGER PROTEIN 185"/>
    <property type="match status" value="1"/>
</dbReference>
<dbReference type="InterPro" id="IPR052621">
    <property type="entry name" value="Cell_Prolif/Cornif_Regul"/>
</dbReference>
<keyword evidence="6" id="KW-0153">Cholesterol metabolism</keyword>
<comment type="subcellular location">
    <subcellularLocation>
        <location evidence="1">Endoplasmic reticulum membrane</location>
        <topology evidence="1">Single-pass membrane protein</topology>
    </subcellularLocation>
    <subcellularLocation>
        <location evidence="2">Lipid droplet</location>
    </subcellularLocation>
</comment>
<keyword evidence="11" id="KW-0752">Steroid biosynthesis</keyword>
<evidence type="ECO:0000256" key="21">
    <source>
        <dbReference type="ARBA" id="ARBA00050270"/>
    </source>
</evidence>
<comment type="subunit">
    <text evidence="4">Homodimer.</text>
</comment>
<evidence type="ECO:0000256" key="17">
    <source>
        <dbReference type="ARBA" id="ARBA00023098"/>
    </source>
</evidence>
<evidence type="ECO:0000259" key="35">
    <source>
        <dbReference type="Pfam" id="PF01073"/>
    </source>
</evidence>
<sequence length="584" mass="65326">MATRLRPASKKCTVIGGSGFLGQHIVERLLEKGYTVNVFDIRQGFENERVQFFIGDLCSKKDLLPALQGVNVVFHCASPAPFSDNKELFYRVNFTGTRTIIEVCKEVGVQKLVLTSSASVIFEGKDIKNGSETLPYASQPIDYYTETKILQEKEVLAANDPENNFLTVAIRPHGIFGPRDPQLVPILIETAKSGKMKFMIGNGKNLVDFTYVENVVHGIILAAEHLHKDAPLCGKAYHITNDQPIPFWTFLSRILVGLNYEAPKYRIPYWLAYYLAIYIKRNKNTRGEMASPANKDGHADPDRKKIIKQMKVRTTLKNDMSWINQQSTEEKNEGNANLLSPRQKFADSKKILWSSIPDSKDVSDSPALSPKETVNRTSSSPIQATNKPSSHRLSTGYIIRGQPLSGSEQTKSSFNGYQKNYAVQTKSASLPRVPTASGFKMSTEEYKKIAPFNTRNKSIGDLSDDETPFSAEEQAKRTEAASGVLKNTTVKDRSYVFSAAKKSSVTGAPDNNQSQFVAKRVEVKEEHEDNKRETSPKSTYRDKQGSPSYSFTSSREDIKEKWQENKSPSLPKSLSDYLLEDAGR</sequence>
<name>F6VWB5_XENTR</name>
<evidence type="ECO:0000256" key="34">
    <source>
        <dbReference type="SAM" id="MobiDB-lite"/>
    </source>
</evidence>
<comment type="catalytic activity">
    <reaction evidence="28">
        <text>4alpha-carboxy-5alpha-cholest-8-ene-3beta-ol + NAD(+) = 5alpha-cholest-8-en-3-one + CO2 + NADH</text>
        <dbReference type="Rhea" id="RHEA:47172"/>
        <dbReference type="ChEBI" id="CHEBI:16526"/>
        <dbReference type="ChEBI" id="CHEBI:57540"/>
        <dbReference type="ChEBI" id="CHEBI:57945"/>
        <dbReference type="ChEBI" id="CHEBI:87055"/>
        <dbReference type="ChEBI" id="CHEBI:87056"/>
    </reaction>
    <physiologicalReaction direction="left-to-right" evidence="28">
        <dbReference type="Rhea" id="RHEA:47173"/>
    </physiologicalReaction>
</comment>
<comment type="catalytic activity">
    <reaction evidence="25">
        <text>4alpha-carboxy-4beta-methyl-5alpha-cholest-8-en-3beta-ol + NADP(+) = 4alpha-methyl-5alpha-cholest-8-en-3-one + CO2 + NADPH</text>
        <dbReference type="Rhea" id="RHEA:46828"/>
        <dbReference type="ChEBI" id="CHEBI:16526"/>
        <dbReference type="ChEBI" id="CHEBI:57783"/>
        <dbReference type="ChEBI" id="CHEBI:58349"/>
        <dbReference type="ChEBI" id="CHEBI:87047"/>
        <dbReference type="ChEBI" id="CHEBI:87050"/>
    </reaction>
    <physiologicalReaction direction="left-to-right" evidence="25">
        <dbReference type="Rhea" id="RHEA:46829"/>
    </physiologicalReaction>
</comment>
<feature type="compositionally biased region" description="Polar residues" evidence="34">
    <location>
        <begin position="375"/>
        <end position="393"/>
    </location>
</feature>
<dbReference type="InParanoid" id="F6VWB5"/>
<comment type="pathway">
    <text evidence="31">Steroid biosynthesis; zymosterol biosynthesis; zymosterol from lanosterol: step 4/6.</text>
</comment>
<keyword evidence="18" id="KW-0472">Membrane</keyword>
<keyword evidence="17" id="KW-0443">Lipid metabolism</keyword>
<evidence type="ECO:0000256" key="5">
    <source>
        <dbReference type="ARBA" id="ARBA00022516"/>
    </source>
</evidence>
<feature type="compositionally biased region" description="Basic and acidic residues" evidence="34">
    <location>
        <begin position="554"/>
        <end position="564"/>
    </location>
</feature>
<dbReference type="GO" id="GO:0000252">
    <property type="term" value="F:3-beta-hydroxysteroid dehydrogenase [NAD(P)+]/C4-decarboxylase activity"/>
    <property type="evidence" value="ECO:0007669"/>
    <property type="project" value="UniProtKB-EC"/>
</dbReference>
<dbReference type="AlphaFoldDB" id="F6VWB5"/>
<evidence type="ECO:0000256" key="14">
    <source>
        <dbReference type="ARBA" id="ARBA00023002"/>
    </source>
</evidence>
<evidence type="ECO:0000256" key="11">
    <source>
        <dbReference type="ARBA" id="ARBA00022955"/>
    </source>
</evidence>
<evidence type="ECO:0000256" key="25">
    <source>
        <dbReference type="ARBA" id="ARBA00051429"/>
    </source>
</evidence>
<evidence type="ECO:0000256" key="23">
    <source>
        <dbReference type="ARBA" id="ARBA00051034"/>
    </source>
</evidence>
<evidence type="ECO:0000256" key="10">
    <source>
        <dbReference type="ARBA" id="ARBA00022824"/>
    </source>
</evidence>
<organism evidence="36">
    <name type="scientific">Xenopus tropicalis</name>
    <name type="common">Western clawed frog</name>
    <name type="synonym">Silurana tropicalis</name>
    <dbReference type="NCBI Taxonomy" id="8364"/>
    <lineage>
        <taxon>Eukaryota</taxon>
        <taxon>Metazoa</taxon>
        <taxon>Chordata</taxon>
        <taxon>Craniata</taxon>
        <taxon>Vertebrata</taxon>
        <taxon>Euteleostomi</taxon>
        <taxon>Amphibia</taxon>
        <taxon>Batrachia</taxon>
        <taxon>Anura</taxon>
        <taxon>Pipoidea</taxon>
        <taxon>Pipidae</taxon>
        <taxon>Xenopodinae</taxon>
        <taxon>Xenopus</taxon>
        <taxon>Silurana</taxon>
    </lineage>
</organism>
<protein>
    <recommendedName>
        <fullName evidence="33">Sterol-4-alpha-carboxylate 3-dehydrogenase, decarboxylating</fullName>
        <ecNumber evidence="32">1.1.1.170</ecNumber>
    </recommendedName>
</protein>
<dbReference type="GeneTree" id="ENSGT00940000158229"/>
<dbReference type="SUPFAM" id="SSF51735">
    <property type="entry name" value="NAD(P)-binding Rossmann-fold domains"/>
    <property type="match status" value="1"/>
</dbReference>
<keyword evidence="13" id="KW-0007">Acetylation</keyword>
<dbReference type="Ensembl" id="ENSXETT00000039937">
    <property type="protein sequence ID" value="ENSXETP00000039937"/>
    <property type="gene ID" value="ENSXETG00000018441"/>
</dbReference>